<name>A0A164YJB3_9AGAM</name>
<dbReference type="AlphaFoldDB" id="A0A164YJB3"/>
<evidence type="ECO:0000313" key="1">
    <source>
        <dbReference type="EMBL" id="KZS96970.1"/>
    </source>
</evidence>
<protein>
    <submittedName>
        <fullName evidence="1">Uncharacterized protein</fullName>
    </submittedName>
</protein>
<dbReference type="Proteomes" id="UP000076722">
    <property type="component" value="Unassembled WGS sequence"/>
</dbReference>
<feature type="non-terminal residue" evidence="1">
    <location>
        <position position="1"/>
    </location>
</feature>
<evidence type="ECO:0000313" key="2">
    <source>
        <dbReference type="Proteomes" id="UP000076722"/>
    </source>
</evidence>
<accession>A0A164YJB3</accession>
<reference evidence="1 2" key="1">
    <citation type="journal article" date="2016" name="Mol. Biol. Evol.">
        <title>Comparative Genomics of Early-Diverging Mushroom-Forming Fungi Provides Insights into the Origins of Lignocellulose Decay Capabilities.</title>
        <authorList>
            <person name="Nagy L.G."/>
            <person name="Riley R."/>
            <person name="Tritt A."/>
            <person name="Adam C."/>
            <person name="Daum C."/>
            <person name="Floudas D."/>
            <person name="Sun H."/>
            <person name="Yadav J.S."/>
            <person name="Pangilinan J."/>
            <person name="Larsson K.H."/>
            <person name="Matsuura K."/>
            <person name="Barry K."/>
            <person name="Labutti K."/>
            <person name="Kuo R."/>
            <person name="Ohm R.A."/>
            <person name="Bhattacharya S.S."/>
            <person name="Shirouzu T."/>
            <person name="Yoshinaga Y."/>
            <person name="Martin F.M."/>
            <person name="Grigoriev I.V."/>
            <person name="Hibbett D.S."/>
        </authorList>
    </citation>
    <scope>NUCLEOTIDE SEQUENCE [LARGE SCALE GENOMIC DNA]</scope>
    <source>
        <strain evidence="1 2">HHB9708</strain>
    </source>
</reference>
<proteinExistence type="predicted"/>
<organism evidence="1 2">
    <name type="scientific">Sistotremastrum niveocremeum HHB9708</name>
    <dbReference type="NCBI Taxonomy" id="1314777"/>
    <lineage>
        <taxon>Eukaryota</taxon>
        <taxon>Fungi</taxon>
        <taxon>Dikarya</taxon>
        <taxon>Basidiomycota</taxon>
        <taxon>Agaricomycotina</taxon>
        <taxon>Agaricomycetes</taxon>
        <taxon>Sistotremastrales</taxon>
        <taxon>Sistotremastraceae</taxon>
        <taxon>Sertulicium</taxon>
        <taxon>Sertulicium niveocremeum</taxon>
    </lineage>
</organism>
<gene>
    <name evidence="1" type="ORF">SISNIDRAFT_450756</name>
</gene>
<sequence>KHSRKCSCSPFLHLRIVSHFETISVPEKPSSYLAEASALRPVLVVDPTLQCRQYYLCTVNSDCRPFMSLLPLSALVTGLLARPETSHRKKDRESIVTYTLTLRNDRGRIYVSPYAIGISSSGLSVLL</sequence>
<keyword evidence="2" id="KW-1185">Reference proteome</keyword>
<dbReference type="EMBL" id="KV419398">
    <property type="protein sequence ID" value="KZS96970.1"/>
    <property type="molecule type" value="Genomic_DNA"/>
</dbReference>